<dbReference type="GO" id="GO:0006412">
    <property type="term" value="P:translation"/>
    <property type="evidence" value="ECO:0007669"/>
    <property type="project" value="UniProtKB-UniRule"/>
</dbReference>
<keyword evidence="3 6" id="KW-0694">RNA-binding</keyword>
<comment type="caution">
    <text evidence="7">The sequence shown here is derived from an EMBL/GenBank/DDBJ whole genome shotgun (WGS) entry which is preliminary data.</text>
</comment>
<proteinExistence type="inferred from homology"/>
<dbReference type="PANTHER" id="PTHR23410">
    <property type="entry name" value="RIBOSOMAL PROTEIN L5-RELATED"/>
    <property type="match status" value="1"/>
</dbReference>
<comment type="similarity">
    <text evidence="1 6">Belongs to the universal ribosomal protein uL18 family.</text>
</comment>
<keyword evidence="4 6" id="KW-0689">Ribosomal protein</keyword>
<comment type="subunit">
    <text evidence="6">Part of the 50S ribosomal subunit. Contacts the 5S and 23S rRNAs.</text>
</comment>
<dbReference type="EMBL" id="DRZC01000056">
    <property type="protein sequence ID" value="HHQ80587.1"/>
    <property type="molecule type" value="Genomic_DNA"/>
</dbReference>
<evidence type="ECO:0000256" key="4">
    <source>
        <dbReference type="ARBA" id="ARBA00022980"/>
    </source>
</evidence>
<sequence length="198" mass="22379">MKAGARYKVPRRRRREGKTNYRRRYVMVLSGRIRFVVRRTNKYIDVKLVKADPKGDITLVSAHSIELFKKFGWKGGTKSTPASYLTGYLAGLRAVRLGIKEATADIGLHRPVRGARVFAAIKGAIDAGLKIPASEEVFPEPERIRGEHIAEWAARLEEENPELLKRRFSVLLSRGFHPKGYPSHFEEVLNRIKASNGA</sequence>
<dbReference type="GO" id="GO:0000027">
    <property type="term" value="P:ribosomal large subunit assembly"/>
    <property type="evidence" value="ECO:0007669"/>
    <property type="project" value="TreeGrafter"/>
</dbReference>
<evidence type="ECO:0000256" key="1">
    <source>
        <dbReference type="ARBA" id="ARBA00007116"/>
    </source>
</evidence>
<keyword evidence="2 6" id="KW-0699">rRNA-binding</keyword>
<dbReference type="AlphaFoldDB" id="A0A7J3ZKH1"/>
<dbReference type="GO" id="GO:0008097">
    <property type="term" value="F:5S rRNA binding"/>
    <property type="evidence" value="ECO:0007669"/>
    <property type="project" value="InterPro"/>
</dbReference>
<organism evidence="7">
    <name type="scientific">Fervidicoccus fontis</name>
    <dbReference type="NCBI Taxonomy" id="683846"/>
    <lineage>
        <taxon>Archaea</taxon>
        <taxon>Thermoproteota</taxon>
        <taxon>Thermoprotei</taxon>
        <taxon>Fervidicoccales</taxon>
        <taxon>Fervidicoccaceae</taxon>
        <taxon>Fervidicoccus</taxon>
    </lineage>
</organism>
<name>A0A7J3ZKH1_9CREN</name>
<dbReference type="Pfam" id="PF17144">
    <property type="entry name" value="Ribosomal_L5e"/>
    <property type="match status" value="2"/>
</dbReference>
<comment type="function">
    <text evidence="6">This is one of the proteins that bind and probably mediate the attachment of the 5S RNA into the large ribosomal subunit, where it forms part of the central protuberance.</text>
</comment>
<reference evidence="7" key="1">
    <citation type="journal article" date="2020" name="mSystems">
        <title>Genome- and Community-Level Interaction Insights into Carbon Utilization and Element Cycling Functions of Hydrothermarchaeota in Hydrothermal Sediment.</title>
        <authorList>
            <person name="Zhou Z."/>
            <person name="Liu Y."/>
            <person name="Xu W."/>
            <person name="Pan J."/>
            <person name="Luo Z.H."/>
            <person name="Li M."/>
        </authorList>
    </citation>
    <scope>NUCLEOTIDE SEQUENCE [LARGE SCALE GENOMIC DNA]</scope>
    <source>
        <strain evidence="7">SpSt-1116</strain>
    </source>
</reference>
<dbReference type="HAMAP" id="MF_01337_A">
    <property type="entry name" value="Ribosomal_uL18_A"/>
    <property type="match status" value="1"/>
</dbReference>
<gene>
    <name evidence="6" type="primary">rpl18</name>
    <name evidence="7" type="ORF">ENM78_03940</name>
</gene>
<evidence type="ECO:0000256" key="6">
    <source>
        <dbReference type="HAMAP-Rule" id="MF_01337"/>
    </source>
</evidence>
<evidence type="ECO:0000256" key="5">
    <source>
        <dbReference type="ARBA" id="ARBA00023274"/>
    </source>
</evidence>
<dbReference type="InterPro" id="IPR005485">
    <property type="entry name" value="Rbsml_uL18_euk_arch"/>
</dbReference>
<dbReference type="SUPFAM" id="SSF53137">
    <property type="entry name" value="Translational machinery components"/>
    <property type="match status" value="1"/>
</dbReference>
<evidence type="ECO:0000256" key="3">
    <source>
        <dbReference type="ARBA" id="ARBA00022884"/>
    </source>
</evidence>
<evidence type="ECO:0000313" key="7">
    <source>
        <dbReference type="EMBL" id="HHQ80587.1"/>
    </source>
</evidence>
<dbReference type="PANTHER" id="PTHR23410:SF12">
    <property type="entry name" value="LARGE RIBOSOMAL SUBUNIT PROTEIN UL18"/>
    <property type="match status" value="1"/>
</dbReference>
<protein>
    <recommendedName>
        <fullName evidence="6">Large ribosomal subunit protein uL18</fullName>
    </recommendedName>
</protein>
<accession>A0A7J3ZKH1</accession>
<dbReference type="GO" id="GO:0003735">
    <property type="term" value="F:structural constituent of ribosome"/>
    <property type="evidence" value="ECO:0007669"/>
    <property type="project" value="InterPro"/>
</dbReference>
<dbReference type="Gene3D" id="3.30.420.100">
    <property type="match status" value="1"/>
</dbReference>
<dbReference type="CDD" id="cd00432">
    <property type="entry name" value="Ribosomal_L18_L5e"/>
    <property type="match status" value="1"/>
</dbReference>
<evidence type="ECO:0000256" key="2">
    <source>
        <dbReference type="ARBA" id="ARBA00022730"/>
    </source>
</evidence>
<dbReference type="NCBIfam" id="NF006342">
    <property type="entry name" value="PRK08569.1"/>
    <property type="match status" value="1"/>
</dbReference>
<dbReference type="GO" id="GO:0022625">
    <property type="term" value="C:cytosolic large ribosomal subunit"/>
    <property type="evidence" value="ECO:0007669"/>
    <property type="project" value="TreeGrafter"/>
</dbReference>
<dbReference type="InterPro" id="IPR057268">
    <property type="entry name" value="Ribosomal_L18"/>
</dbReference>
<dbReference type="InterPro" id="IPR057267">
    <property type="entry name" value="Rbsml_uL18_arch"/>
</dbReference>
<keyword evidence="5 6" id="KW-0687">Ribonucleoprotein</keyword>